<dbReference type="AlphaFoldDB" id="B6H273"/>
<organism evidence="1 2">
    <name type="scientific">Penicillium rubens (strain ATCC 28089 / DSM 1075 / NRRL 1951 / Wisconsin 54-1255)</name>
    <name type="common">Penicillium chrysogenum</name>
    <dbReference type="NCBI Taxonomy" id="500485"/>
    <lineage>
        <taxon>Eukaryota</taxon>
        <taxon>Fungi</taxon>
        <taxon>Dikarya</taxon>
        <taxon>Ascomycota</taxon>
        <taxon>Pezizomycotina</taxon>
        <taxon>Eurotiomycetes</taxon>
        <taxon>Eurotiomycetidae</taxon>
        <taxon>Eurotiales</taxon>
        <taxon>Aspergillaceae</taxon>
        <taxon>Penicillium</taxon>
        <taxon>Penicillium chrysogenum species complex</taxon>
    </lineage>
</organism>
<gene>
    <name evidence="1" type="ORF">Pc13g04240</name>
    <name evidence="1" type="ORF">PCH_Pc13g04240</name>
</gene>
<reference evidence="1 2" key="1">
    <citation type="journal article" date="2008" name="Nat. Biotechnol.">
        <title>Genome sequencing and analysis of the filamentous fungus Penicillium chrysogenum.</title>
        <authorList>
            <person name="van den Berg M.A."/>
            <person name="Albang R."/>
            <person name="Albermann K."/>
            <person name="Badger J.H."/>
            <person name="Daran J.-M."/>
            <person name="Driessen A.J.M."/>
            <person name="Garcia-Estrada C."/>
            <person name="Fedorova N.D."/>
            <person name="Harris D.M."/>
            <person name="Heijne W.H.M."/>
            <person name="Joardar V.S."/>
            <person name="Kiel J.A.K.W."/>
            <person name="Kovalchuk A."/>
            <person name="Martin J.F."/>
            <person name="Nierman W.C."/>
            <person name="Nijland J.G."/>
            <person name="Pronk J.T."/>
            <person name="Roubos J.A."/>
            <person name="van der Klei I.J."/>
            <person name="van Peij N.N.M.E."/>
            <person name="Veenhuis M."/>
            <person name="von Doehren H."/>
            <person name="Wagner C."/>
            <person name="Wortman J.R."/>
            <person name="Bovenberg R.A.L."/>
        </authorList>
    </citation>
    <scope>NUCLEOTIDE SEQUENCE [LARGE SCALE GENOMIC DNA]</scope>
    <source>
        <strain evidence="2">ATCC 28089 / DSM 1075 / NRRL 1951 / Wisconsin 54-1255</strain>
    </source>
</reference>
<evidence type="ECO:0000313" key="2">
    <source>
        <dbReference type="Proteomes" id="UP000000724"/>
    </source>
</evidence>
<dbReference type="VEuPathDB" id="FungiDB:PCH_Pc13g04240"/>
<dbReference type="OMA" id="MWVIAVR"/>
<dbReference type="HOGENOM" id="CLU_1030959_0_0_1"/>
<dbReference type="Proteomes" id="UP000000724">
    <property type="component" value="Contig Pc00c13"/>
</dbReference>
<proteinExistence type="predicted"/>
<sequence length="270" mass="29487">MNEGRCVASFAVISANPRIVLTPVTAIVDFLSVHDVQCTMWVIAVRKPRYDGNVFLFLFGFCSTARSKINSRARELSFLVSASTAPVCSASGPRTSAPIQRVYFRRKFVAVYRFGLGKNRPCSPGGEVGIQWGWMIISPYRTSLRGFCSHGLEVFVSTITLSAWYGSAKLCVVSVEDGCAILAMFPNIVLEACRSSLHFHDLSMMAEGCPYAGVALSSFAFPNGGYPWATGTSRHRGLMTPEVAILMLNEQIEGVCAGYPFPARRLSSQI</sequence>
<accession>B6H273</accession>
<protein>
    <submittedName>
        <fullName evidence="1">Uncharacterized protein</fullName>
    </submittedName>
</protein>
<dbReference type="EMBL" id="AM920428">
    <property type="protein sequence ID" value="CAP91493.1"/>
    <property type="molecule type" value="Genomic_DNA"/>
</dbReference>
<keyword evidence="2" id="KW-1185">Reference proteome</keyword>
<name>B6H273_PENRW</name>
<evidence type="ECO:0000313" key="1">
    <source>
        <dbReference type="EMBL" id="CAP91493.1"/>
    </source>
</evidence>